<dbReference type="Gene3D" id="2.40.50.100">
    <property type="match status" value="1"/>
</dbReference>
<name>A0A1W1GW98_9GAMM</name>
<dbReference type="Gene3D" id="2.40.30.170">
    <property type="match status" value="1"/>
</dbReference>
<evidence type="ECO:0000313" key="9">
    <source>
        <dbReference type="EMBL" id="SLM23643.1"/>
    </source>
</evidence>
<protein>
    <submittedName>
        <fullName evidence="9">Membrane fusion protein</fullName>
    </submittedName>
</protein>
<dbReference type="InterPro" id="IPR058982">
    <property type="entry name" value="Beta-barrel_AprE"/>
</dbReference>
<keyword evidence="7" id="KW-0175">Coiled coil</keyword>
<dbReference type="EMBL" id="FWEU01000002">
    <property type="protein sequence ID" value="SLM23643.1"/>
    <property type="molecule type" value="Genomic_DNA"/>
</dbReference>
<comment type="similarity">
    <text evidence="2">Belongs to the membrane fusion protein (MFP) (TC 8.A.1) family.</text>
</comment>
<keyword evidence="6" id="KW-0472">Membrane</keyword>
<evidence type="ECO:0000313" key="10">
    <source>
        <dbReference type="Proteomes" id="UP000191133"/>
    </source>
</evidence>
<dbReference type="GO" id="GO:0016020">
    <property type="term" value="C:membrane"/>
    <property type="evidence" value="ECO:0007669"/>
    <property type="project" value="UniProtKB-SubCell"/>
</dbReference>
<reference evidence="10" key="1">
    <citation type="submission" date="2016-10" db="EMBL/GenBank/DDBJ databases">
        <authorList>
            <person name="Varghese N."/>
        </authorList>
    </citation>
    <scope>NUCLEOTIDE SEQUENCE [LARGE SCALE GENOMIC DNA]</scope>
    <source>
        <strain evidence="10">92MFCol6.1</strain>
    </source>
</reference>
<evidence type="ECO:0000256" key="6">
    <source>
        <dbReference type="ARBA" id="ARBA00023136"/>
    </source>
</evidence>
<dbReference type="PRINTS" id="PR01490">
    <property type="entry name" value="RTXTOXIND"/>
</dbReference>
<keyword evidence="5" id="KW-1133">Transmembrane helix</keyword>
<dbReference type="GO" id="GO:0009306">
    <property type="term" value="P:protein secretion"/>
    <property type="evidence" value="ECO:0007669"/>
    <property type="project" value="InterPro"/>
</dbReference>
<evidence type="ECO:0000256" key="7">
    <source>
        <dbReference type="SAM" id="Coils"/>
    </source>
</evidence>
<comment type="subcellular location">
    <subcellularLocation>
        <location evidence="1">Membrane</location>
        <topology evidence="1">Single-pass membrane protein</topology>
    </subcellularLocation>
</comment>
<dbReference type="InterPro" id="IPR006144">
    <property type="entry name" value="Secretion_HlyD_CS"/>
</dbReference>
<dbReference type="AlphaFoldDB" id="A0A1W1GW98"/>
<keyword evidence="3" id="KW-0813">Transport</keyword>
<dbReference type="InterPro" id="IPR050739">
    <property type="entry name" value="MFP"/>
</dbReference>
<evidence type="ECO:0000256" key="4">
    <source>
        <dbReference type="ARBA" id="ARBA00022692"/>
    </source>
</evidence>
<dbReference type="Pfam" id="PF26002">
    <property type="entry name" value="Beta-barrel_AprE"/>
    <property type="match status" value="1"/>
</dbReference>
<dbReference type="Proteomes" id="UP000191133">
    <property type="component" value="Unassembled WGS sequence"/>
</dbReference>
<accession>A0A1W1GW98</accession>
<gene>
    <name evidence="9" type="ORF">SAMN04488690_1343</name>
</gene>
<evidence type="ECO:0000256" key="3">
    <source>
        <dbReference type="ARBA" id="ARBA00022448"/>
    </source>
</evidence>
<proteinExistence type="inferred from homology"/>
<organism evidence="9 10">
    <name type="scientific">Stenotrophomonas indicatrix</name>
    <dbReference type="NCBI Taxonomy" id="2045451"/>
    <lineage>
        <taxon>Bacteria</taxon>
        <taxon>Pseudomonadati</taxon>
        <taxon>Pseudomonadota</taxon>
        <taxon>Gammaproteobacteria</taxon>
        <taxon>Lysobacterales</taxon>
        <taxon>Lysobacteraceae</taxon>
        <taxon>Stenotrophomonas</taxon>
    </lineage>
</organism>
<evidence type="ECO:0000256" key="1">
    <source>
        <dbReference type="ARBA" id="ARBA00004167"/>
    </source>
</evidence>
<dbReference type="RefSeq" id="WP_080149022.1">
    <property type="nucleotide sequence ID" value="NZ_FWEU01000002.1"/>
</dbReference>
<dbReference type="PANTHER" id="PTHR30386">
    <property type="entry name" value="MEMBRANE FUSION SUBUNIT OF EMRAB-TOLC MULTIDRUG EFFLUX PUMP"/>
    <property type="match status" value="1"/>
</dbReference>
<evidence type="ECO:0000256" key="5">
    <source>
        <dbReference type="ARBA" id="ARBA00022989"/>
    </source>
</evidence>
<sequence length="416" mass="46172">MELFRKEAESAHADQFGTVIVSTPKAHFAAGVSATAACLAALVFSFHAHYARREQVSGHLVTDTGESRILARRSATVSEVYVREHQQVRKGDPILRLSSEMHTRRGGVHARVEEDIENQITSVHASVAATEAALISEKHQLRERVKSLLAQASDLRQQIGYQQQAAEQKQRTLTKLRPLLKDGFVAEYQVQDLESALLDTRAQTSGLHRQLEEISQQQRETSRKLTSLEIDSELKLNDLRREQARLRTSLAQDQSELELVVRAQSDALVSSVLVQPANYVEPGQPIASLIPTPTTLKAEIFIPSTAIGFVHRGTKVAMHYAAFPYQKYGVQYGVVEQVSETPTQPAQLSALLGQQPPAQPMYRAIASLERQQIVTEGQQRALVPGMQLEAALLLEDRSIIAWLLEPITAFRASIQD</sequence>
<evidence type="ECO:0000259" key="8">
    <source>
        <dbReference type="Pfam" id="PF26002"/>
    </source>
</evidence>
<keyword evidence="4" id="KW-0812">Transmembrane</keyword>
<dbReference type="PANTHER" id="PTHR30386:SF28">
    <property type="entry name" value="EXPORTED PROTEIN"/>
    <property type="match status" value="1"/>
</dbReference>
<feature type="domain" description="AprE-like beta-barrel" evidence="8">
    <location>
        <begin position="298"/>
        <end position="392"/>
    </location>
</feature>
<feature type="coiled-coil region" evidence="7">
    <location>
        <begin position="211"/>
        <end position="256"/>
    </location>
</feature>
<evidence type="ECO:0000256" key="2">
    <source>
        <dbReference type="ARBA" id="ARBA00009477"/>
    </source>
</evidence>
<dbReference type="PROSITE" id="PS00543">
    <property type="entry name" value="HLYD_FAMILY"/>
    <property type="match status" value="1"/>
</dbReference>